<dbReference type="InterPro" id="IPR020449">
    <property type="entry name" value="Tscrpt_reg_AraC-type_HTH"/>
</dbReference>
<dbReference type="GO" id="GO:0000155">
    <property type="term" value="F:phosphorelay sensor kinase activity"/>
    <property type="evidence" value="ECO:0007669"/>
    <property type="project" value="TreeGrafter"/>
</dbReference>
<keyword evidence="5" id="KW-0472">Membrane</keyword>
<evidence type="ECO:0000256" key="5">
    <source>
        <dbReference type="SAM" id="Phobius"/>
    </source>
</evidence>
<dbReference type="OrthoDB" id="1116352at2"/>
<name>A0A1M6TP76_XYLRU</name>
<dbReference type="SUPFAM" id="SSF63829">
    <property type="entry name" value="Calcium-dependent phosphotriesterase"/>
    <property type="match status" value="3"/>
</dbReference>
<dbReference type="PANTHER" id="PTHR43547">
    <property type="entry name" value="TWO-COMPONENT HISTIDINE KINASE"/>
    <property type="match status" value="1"/>
</dbReference>
<evidence type="ECO:0000313" key="8">
    <source>
        <dbReference type="Proteomes" id="UP000184130"/>
    </source>
</evidence>
<dbReference type="InterPro" id="IPR013783">
    <property type="entry name" value="Ig-like_fold"/>
</dbReference>
<dbReference type="SUPFAM" id="SSF46689">
    <property type="entry name" value="Homeodomain-like"/>
    <property type="match status" value="1"/>
</dbReference>
<dbReference type="Gene3D" id="1.10.10.60">
    <property type="entry name" value="Homeodomain-like"/>
    <property type="match status" value="1"/>
</dbReference>
<dbReference type="RefSeq" id="WP_081373116.1">
    <property type="nucleotide sequence ID" value="NZ_FRBD01000006.1"/>
</dbReference>
<dbReference type="PRINTS" id="PR00032">
    <property type="entry name" value="HTHARAC"/>
</dbReference>
<dbReference type="PANTHER" id="PTHR43547:SF2">
    <property type="entry name" value="HYBRID SIGNAL TRANSDUCTION HISTIDINE KINASE C"/>
    <property type="match status" value="1"/>
</dbReference>
<dbReference type="GO" id="GO:0003700">
    <property type="term" value="F:DNA-binding transcription factor activity"/>
    <property type="evidence" value="ECO:0007669"/>
    <property type="project" value="InterPro"/>
</dbReference>
<evidence type="ECO:0000256" key="2">
    <source>
        <dbReference type="ARBA" id="ARBA00023015"/>
    </source>
</evidence>
<evidence type="ECO:0000259" key="6">
    <source>
        <dbReference type="PROSITE" id="PS01124"/>
    </source>
</evidence>
<dbReference type="InterPro" id="IPR011123">
    <property type="entry name" value="Y_Y_Y"/>
</dbReference>
<keyword evidence="4" id="KW-0804">Transcription</keyword>
<evidence type="ECO:0000256" key="4">
    <source>
        <dbReference type="ARBA" id="ARBA00023163"/>
    </source>
</evidence>
<keyword evidence="2" id="KW-0805">Transcription regulation</keyword>
<keyword evidence="1" id="KW-0597">Phosphoprotein</keyword>
<proteinExistence type="predicted"/>
<dbReference type="EMBL" id="FRBD01000006">
    <property type="protein sequence ID" value="SHK58679.1"/>
    <property type="molecule type" value="Genomic_DNA"/>
</dbReference>
<dbReference type="AlphaFoldDB" id="A0A1M6TP76"/>
<reference evidence="7 8" key="1">
    <citation type="submission" date="2016-11" db="EMBL/GenBank/DDBJ databases">
        <authorList>
            <person name="Jaros S."/>
            <person name="Januszkiewicz K."/>
            <person name="Wedrychowicz H."/>
        </authorList>
    </citation>
    <scope>NUCLEOTIDE SEQUENCE [LARGE SCALE GENOMIC DNA]</scope>
    <source>
        <strain evidence="7 8">KHT3</strain>
    </source>
</reference>
<feature type="transmembrane region" description="Helical" evidence="5">
    <location>
        <begin position="782"/>
        <end position="799"/>
    </location>
</feature>
<keyword evidence="5" id="KW-1133">Transmembrane helix</keyword>
<accession>A0A1M6TP76</accession>
<protein>
    <submittedName>
        <fullName evidence="7">Ligand-binding sensor domain-containing protein</fullName>
    </submittedName>
</protein>
<dbReference type="InterPro" id="IPR015943">
    <property type="entry name" value="WD40/YVTN_repeat-like_dom_sf"/>
</dbReference>
<dbReference type="Gene3D" id="2.130.10.10">
    <property type="entry name" value="YVTN repeat-like/Quinoprotein amine dehydrogenase"/>
    <property type="match status" value="3"/>
</dbReference>
<evidence type="ECO:0000256" key="1">
    <source>
        <dbReference type="ARBA" id="ARBA00022553"/>
    </source>
</evidence>
<dbReference type="Gene3D" id="2.60.40.10">
    <property type="entry name" value="Immunoglobulins"/>
    <property type="match status" value="1"/>
</dbReference>
<evidence type="ECO:0000256" key="3">
    <source>
        <dbReference type="ARBA" id="ARBA00023125"/>
    </source>
</evidence>
<dbReference type="InterPro" id="IPR009057">
    <property type="entry name" value="Homeodomain-like_sf"/>
</dbReference>
<dbReference type="GO" id="GO:0043565">
    <property type="term" value="F:sequence-specific DNA binding"/>
    <property type="evidence" value="ECO:0007669"/>
    <property type="project" value="InterPro"/>
</dbReference>
<gene>
    <name evidence="7" type="ORF">SAMN05216463_106126</name>
</gene>
<dbReference type="InterPro" id="IPR018062">
    <property type="entry name" value="HTH_AraC-typ_CS"/>
</dbReference>
<dbReference type="PROSITE" id="PS00041">
    <property type="entry name" value="HTH_ARAC_FAMILY_1"/>
    <property type="match status" value="1"/>
</dbReference>
<keyword evidence="3" id="KW-0238">DNA-binding</keyword>
<sequence>MKRVLLLLIAVFGICEVVCACRVSLRIMSQTPVQGIEEARKLIFDRYGMMWVGTDQGFRSFDGYSFKYYRNNAYTPGILPNNYVRSIAEDLNDGLWIGTRDGLALYDRRRGTFKIYHLPGNQARLINALHTDKEGVVWAGTNAGVFRYDKKTDGFIDINISFGVISFAEDNRGNIYIGTWEGGLFRLNKKSGKIVGYPRLSERNTAQTMLMDSRGRLWIGTWEHGIVRLDHPDNEKSPDMHKMNDGRVDFRTFHSLVEDSMSHAVWGCCIEGLTRVDLDDETDVQNYPILSFCYDMVTDGMGNLWALTRDNGIVHLSTRPSPFHFYHLNPDGLELPVNRVQKVFTTDGNRFWLGLQPYGLALYDRQAGSVLYNNHIPGLESMTGQQGVYVHTISDMIVRPDSSIWLASSRGILVWHEGRPAHLLARGSTPFLGDSEVSALHVLKNGSILVGQNNGIGIAFSETQGQILKMNESGRDFSNCHVLSISEDHQHRIWVSTEDHGIIRITGSADNPKSWTYHQYAPAAQNYAIDEATTVYEDANRQLWAISNSGGLFLLNDETDRFEPVNHRYYIGMGSIYSIQGDDNGKIWLSTDKGLVRLTLANGQGTTTYNMEDGIEAINFSSNGAFSFGSELFYGSAKGFFSFNTSEIERWQQGTSPKLVVTELIIDDNPYLWNDSLKRNAISQEQPFFTKKITIPSDTRKFSIEFALLTYQNQEQCRYSYFLEGYDRDWHNTDAQSRAATYQNLPPGVYSLKLRAADSYGRVVEMPYPIEIKVLPPWYRSWWAYIIYAVLLVAAIYGVKEWYKARVNRRARLQQRVSELLHYRELMVMQQYEGARKALEAEEQQHSSPDEQFLSRAIDCVKQHINDSDYDREQFASDMCVSSSTLYNKLRALTDQNVTGFINSIRLKEACRLLRQRPDIKMTELSMEVGFNTPKYFTKCFKKEFGMLPSEYLNYDEE</sequence>
<feature type="domain" description="HTH araC/xylS-type" evidence="6">
    <location>
        <begin position="855"/>
        <end position="955"/>
    </location>
</feature>
<dbReference type="Proteomes" id="UP000184130">
    <property type="component" value="Unassembled WGS sequence"/>
</dbReference>
<dbReference type="SMART" id="SM00342">
    <property type="entry name" value="HTH_ARAC"/>
    <property type="match status" value="1"/>
</dbReference>
<dbReference type="Pfam" id="PF07495">
    <property type="entry name" value="Y_Y_Y"/>
    <property type="match status" value="1"/>
</dbReference>
<organism evidence="7 8">
    <name type="scientific">Xylanibacter ruminicola</name>
    <name type="common">Prevotella ruminicola</name>
    <dbReference type="NCBI Taxonomy" id="839"/>
    <lineage>
        <taxon>Bacteria</taxon>
        <taxon>Pseudomonadati</taxon>
        <taxon>Bacteroidota</taxon>
        <taxon>Bacteroidia</taxon>
        <taxon>Bacteroidales</taxon>
        <taxon>Prevotellaceae</taxon>
        <taxon>Xylanibacter</taxon>
    </lineage>
</organism>
<keyword evidence="5" id="KW-0812">Transmembrane</keyword>
<dbReference type="InterPro" id="IPR011110">
    <property type="entry name" value="Reg_prop"/>
</dbReference>
<dbReference type="Pfam" id="PF07494">
    <property type="entry name" value="Reg_prop"/>
    <property type="match status" value="3"/>
</dbReference>
<evidence type="ECO:0000313" key="7">
    <source>
        <dbReference type="EMBL" id="SHK58679.1"/>
    </source>
</evidence>
<dbReference type="Pfam" id="PF12833">
    <property type="entry name" value="HTH_18"/>
    <property type="match status" value="1"/>
</dbReference>
<dbReference type="PROSITE" id="PS01124">
    <property type="entry name" value="HTH_ARAC_FAMILY_2"/>
    <property type="match status" value="1"/>
</dbReference>
<dbReference type="InterPro" id="IPR018060">
    <property type="entry name" value="HTH_AraC"/>
</dbReference>